<gene>
    <name evidence="2" type="ORF">HII12_000143</name>
</gene>
<evidence type="ECO:0000313" key="3">
    <source>
        <dbReference type="Proteomes" id="UP000568158"/>
    </source>
</evidence>
<comment type="caution">
    <text evidence="2">The sequence shown here is derived from an EMBL/GenBank/DDBJ whole genome shotgun (WGS) entry which is preliminary data.</text>
</comment>
<evidence type="ECO:0000313" key="2">
    <source>
        <dbReference type="EMBL" id="KAF6016245.1"/>
    </source>
</evidence>
<name>A0A8H6EV49_DEKBR</name>
<dbReference type="Proteomes" id="UP000568158">
    <property type="component" value="Unassembled WGS sequence"/>
</dbReference>
<accession>A0A8H6EV49</accession>
<reference evidence="2 3" key="1">
    <citation type="journal article" date="2020" name="Appl. Microbiol. Biotechnol.">
        <title>Targeted gene deletion in Brettanomyces bruxellensis with an expression-free CRISPR-Cas9 system.</title>
        <authorList>
            <person name="Varela C."/>
            <person name="Bartel C."/>
            <person name="Onetto C."/>
            <person name="Borneman A."/>
        </authorList>
    </citation>
    <scope>NUCLEOTIDE SEQUENCE [LARGE SCALE GENOMIC DNA]</scope>
    <source>
        <strain evidence="2 3">AWRI1613</strain>
    </source>
</reference>
<organism evidence="2 3">
    <name type="scientific">Dekkera bruxellensis</name>
    <name type="common">Brettanomyces custersii</name>
    <dbReference type="NCBI Taxonomy" id="5007"/>
    <lineage>
        <taxon>Eukaryota</taxon>
        <taxon>Fungi</taxon>
        <taxon>Dikarya</taxon>
        <taxon>Ascomycota</taxon>
        <taxon>Saccharomycotina</taxon>
        <taxon>Pichiomycetes</taxon>
        <taxon>Pichiales</taxon>
        <taxon>Pichiaceae</taxon>
        <taxon>Brettanomyces</taxon>
    </lineage>
</organism>
<sequence length="133" mass="14960">MPQPPNLHEILTPMIGSTPIPNLSPELQEDHNSSYFDTPSPDRRMGDGQGNSRSPIKYTLARSPTKYTLVNTQGNGSAKYDIQASKLTSIIDAHQMNLPELSTIQASLKELKKTNTTRIHELEEYLRKLRQSK</sequence>
<evidence type="ECO:0000256" key="1">
    <source>
        <dbReference type="SAM" id="MobiDB-lite"/>
    </source>
</evidence>
<dbReference type="AlphaFoldDB" id="A0A8H6EV49"/>
<feature type="region of interest" description="Disordered" evidence="1">
    <location>
        <begin position="1"/>
        <end position="58"/>
    </location>
</feature>
<dbReference type="EMBL" id="JABCYN010000002">
    <property type="protein sequence ID" value="KAF6016245.1"/>
    <property type="molecule type" value="Genomic_DNA"/>
</dbReference>
<proteinExistence type="predicted"/>
<protein>
    <submittedName>
        <fullName evidence="2">Uncharacterized protein</fullName>
    </submittedName>
</protein>